<organism evidence="1 2">
    <name type="scientific">Batillaria attramentaria</name>
    <dbReference type="NCBI Taxonomy" id="370345"/>
    <lineage>
        <taxon>Eukaryota</taxon>
        <taxon>Metazoa</taxon>
        <taxon>Spiralia</taxon>
        <taxon>Lophotrochozoa</taxon>
        <taxon>Mollusca</taxon>
        <taxon>Gastropoda</taxon>
        <taxon>Caenogastropoda</taxon>
        <taxon>Sorbeoconcha</taxon>
        <taxon>Cerithioidea</taxon>
        <taxon>Batillariidae</taxon>
        <taxon>Batillaria</taxon>
    </lineage>
</organism>
<proteinExistence type="predicted"/>
<name>A0ABD0JYU3_9CAEN</name>
<keyword evidence="2" id="KW-1185">Reference proteome</keyword>
<sequence length="74" mass="7883">LVVEKGKESLGLIASLGRSHVPMAHVDSSVNVADFGLTKETILCAKLFISLGRPTLGMGRNQVTKSRTQSTQAM</sequence>
<gene>
    <name evidence="1" type="ORF">BaRGS_00028473</name>
</gene>
<evidence type="ECO:0000313" key="2">
    <source>
        <dbReference type="Proteomes" id="UP001519460"/>
    </source>
</evidence>
<feature type="non-terminal residue" evidence="1">
    <location>
        <position position="1"/>
    </location>
</feature>
<protein>
    <submittedName>
        <fullName evidence="1">Uncharacterized protein</fullName>
    </submittedName>
</protein>
<dbReference type="EMBL" id="JACVVK020000284">
    <property type="protein sequence ID" value="KAK7480305.1"/>
    <property type="molecule type" value="Genomic_DNA"/>
</dbReference>
<evidence type="ECO:0000313" key="1">
    <source>
        <dbReference type="EMBL" id="KAK7480305.1"/>
    </source>
</evidence>
<comment type="caution">
    <text evidence="1">The sequence shown here is derived from an EMBL/GenBank/DDBJ whole genome shotgun (WGS) entry which is preliminary data.</text>
</comment>
<dbReference type="Proteomes" id="UP001519460">
    <property type="component" value="Unassembled WGS sequence"/>
</dbReference>
<accession>A0ABD0JYU3</accession>
<dbReference type="AlphaFoldDB" id="A0ABD0JYU3"/>
<reference evidence="1 2" key="1">
    <citation type="journal article" date="2023" name="Sci. Data">
        <title>Genome assembly of the Korean intertidal mud-creeper Batillaria attramentaria.</title>
        <authorList>
            <person name="Patra A.K."/>
            <person name="Ho P.T."/>
            <person name="Jun S."/>
            <person name="Lee S.J."/>
            <person name="Kim Y."/>
            <person name="Won Y.J."/>
        </authorList>
    </citation>
    <scope>NUCLEOTIDE SEQUENCE [LARGE SCALE GENOMIC DNA]</scope>
    <source>
        <strain evidence="1">Wonlab-2016</strain>
    </source>
</reference>